<organism evidence="1 2">
    <name type="scientific">Mesorhizobium helmanticense</name>
    <dbReference type="NCBI Taxonomy" id="1776423"/>
    <lineage>
        <taxon>Bacteria</taxon>
        <taxon>Pseudomonadati</taxon>
        <taxon>Pseudomonadota</taxon>
        <taxon>Alphaproteobacteria</taxon>
        <taxon>Hyphomicrobiales</taxon>
        <taxon>Phyllobacteriaceae</taxon>
        <taxon>Mesorhizobium</taxon>
    </lineage>
</organism>
<sequence length="382" mass="40943">MAHNHWENCIAHFDAQVDVFAGEYFGRTDVHCLLVAAAGFDPRSLGIATILAGHLGERLKGLFIREERGTPDAGLVAAADQNAVLLRSLVPGCEIATVDIFGNDNAPIAGARTASVIRGHSIAAETTDIVLDMTALSIGVAFPAARLLLDYCESCGIAFHIMIASNPELDDAIASEPGDRPIAVRGFAGTDQSDAKLEIARIWVPQLAKGRTRALTDIGRSIRGTYKICPVVPFPARDPRRADALIAEYEAQLVDEWQVDPRDLVYVSESNPLDCYRTLSILTKRYSDAVEQVFVPSIILSPVGSRVMAAGALMAAIEHDLPVQYIETVRYDFDPAKPAVAATPDMRVHLLLSGPAYSELGDASAAPAGAAFKAETVRDKPA</sequence>
<reference evidence="1 2" key="1">
    <citation type="submission" date="2018-03" db="EMBL/GenBank/DDBJ databases">
        <title>Genome sequence of the symbiotic type strain Mesorhizobium helmanticense CSLC115NT isolated from Lotus corniculatus nodules.</title>
        <authorList>
            <person name="Sannazzaro A.I."/>
            <person name="Torres Tejerizo G.A."/>
            <person name="Dip D."/>
            <person name="Caballero M."/>
            <person name="Pistorio M."/>
            <person name="Estrella M.J."/>
        </authorList>
    </citation>
    <scope>NUCLEOTIDE SEQUENCE [LARGE SCALE GENOMIC DNA]</scope>
    <source>
        <strain evidence="1 2">CSLC115N</strain>
    </source>
</reference>
<dbReference type="AlphaFoldDB" id="A0A2T4IKL6"/>
<proteinExistence type="predicted"/>
<evidence type="ECO:0000313" key="1">
    <source>
        <dbReference type="EMBL" id="PTE06187.1"/>
    </source>
</evidence>
<dbReference type="RefSeq" id="WP_107653149.1">
    <property type="nucleotide sequence ID" value="NZ_PZJX01000089.1"/>
</dbReference>
<protein>
    <submittedName>
        <fullName evidence="1">Uncharacterized protein</fullName>
    </submittedName>
</protein>
<evidence type="ECO:0000313" key="2">
    <source>
        <dbReference type="Proteomes" id="UP000240259"/>
    </source>
</evidence>
<dbReference type="EMBL" id="PZJX01000089">
    <property type="protein sequence ID" value="PTE06187.1"/>
    <property type="molecule type" value="Genomic_DNA"/>
</dbReference>
<dbReference type="Proteomes" id="UP000240259">
    <property type="component" value="Unassembled WGS sequence"/>
</dbReference>
<accession>A0A2T4IKL6</accession>
<name>A0A2T4IKL6_9HYPH</name>
<gene>
    <name evidence="1" type="ORF">C9427_33235</name>
</gene>
<comment type="caution">
    <text evidence="1">The sequence shown here is derived from an EMBL/GenBank/DDBJ whole genome shotgun (WGS) entry which is preliminary data.</text>
</comment>
<keyword evidence="2" id="KW-1185">Reference proteome</keyword>
<dbReference type="OrthoDB" id="1550492at2"/>